<dbReference type="HOGENOM" id="CLU_814115_0_0_1"/>
<sequence>MVTDSISTPEDNIPVDKMIFYPRPSSDMEMRLASGKSSMSTLQNAAGLNDEEFKLLKDVLVKTAREHLDLRKKVEDQDEDQWQHFVNELWESKIGHMLDNYEQQWPMMVYMHKYLAHGRRKQKADLNVDNLATDEESMPEAVVHADADAKRGSSYLVSDDDGLPLSDTKSVTTPAQASVYMLGSAKGKENVPLDEGHRVEAQQSNIVQALKRSRRRWTPIVEIPVRRKTIKNTSCLSSASSSAQPIRQTQEREPSPTAPSASQTVAYAPVKAFLESCHPSLEQLLPSFIDADIKDDSRLMALVLSPQRDRLLFLEKEVRGMTKSQALAFDENCEMQSRYSA</sequence>
<gene>
    <name evidence="2" type="ORF">PILCRDRAFT_4403</name>
</gene>
<dbReference type="InParanoid" id="A0A0C3CC17"/>
<name>A0A0C3CC17_PILCF</name>
<organism evidence="2 3">
    <name type="scientific">Piloderma croceum (strain F 1598)</name>
    <dbReference type="NCBI Taxonomy" id="765440"/>
    <lineage>
        <taxon>Eukaryota</taxon>
        <taxon>Fungi</taxon>
        <taxon>Dikarya</taxon>
        <taxon>Basidiomycota</taxon>
        <taxon>Agaricomycotina</taxon>
        <taxon>Agaricomycetes</taxon>
        <taxon>Agaricomycetidae</taxon>
        <taxon>Atheliales</taxon>
        <taxon>Atheliaceae</taxon>
        <taxon>Piloderma</taxon>
    </lineage>
</organism>
<keyword evidence="3" id="KW-1185">Reference proteome</keyword>
<evidence type="ECO:0000313" key="2">
    <source>
        <dbReference type="EMBL" id="KIM87212.1"/>
    </source>
</evidence>
<accession>A0A0C3CC17</accession>
<evidence type="ECO:0000313" key="3">
    <source>
        <dbReference type="Proteomes" id="UP000054166"/>
    </source>
</evidence>
<dbReference type="AlphaFoldDB" id="A0A0C3CC17"/>
<reference evidence="2 3" key="1">
    <citation type="submission" date="2014-04" db="EMBL/GenBank/DDBJ databases">
        <authorList>
            <consortium name="DOE Joint Genome Institute"/>
            <person name="Kuo A."/>
            <person name="Tarkka M."/>
            <person name="Buscot F."/>
            <person name="Kohler A."/>
            <person name="Nagy L.G."/>
            <person name="Floudas D."/>
            <person name="Copeland A."/>
            <person name="Barry K.W."/>
            <person name="Cichocki N."/>
            <person name="Veneault-Fourrey C."/>
            <person name="LaButti K."/>
            <person name="Lindquist E.A."/>
            <person name="Lipzen A."/>
            <person name="Lundell T."/>
            <person name="Morin E."/>
            <person name="Murat C."/>
            <person name="Sun H."/>
            <person name="Tunlid A."/>
            <person name="Henrissat B."/>
            <person name="Grigoriev I.V."/>
            <person name="Hibbett D.S."/>
            <person name="Martin F."/>
            <person name="Nordberg H.P."/>
            <person name="Cantor M.N."/>
            <person name="Hua S.X."/>
        </authorList>
    </citation>
    <scope>NUCLEOTIDE SEQUENCE [LARGE SCALE GENOMIC DNA]</scope>
    <source>
        <strain evidence="2 3">F 1598</strain>
    </source>
</reference>
<dbReference type="Proteomes" id="UP000054166">
    <property type="component" value="Unassembled WGS sequence"/>
</dbReference>
<proteinExistence type="predicted"/>
<protein>
    <submittedName>
        <fullName evidence="2">Uncharacterized protein</fullName>
    </submittedName>
</protein>
<reference evidence="3" key="2">
    <citation type="submission" date="2015-01" db="EMBL/GenBank/DDBJ databases">
        <title>Evolutionary Origins and Diversification of the Mycorrhizal Mutualists.</title>
        <authorList>
            <consortium name="DOE Joint Genome Institute"/>
            <consortium name="Mycorrhizal Genomics Consortium"/>
            <person name="Kohler A."/>
            <person name="Kuo A."/>
            <person name="Nagy L.G."/>
            <person name="Floudas D."/>
            <person name="Copeland A."/>
            <person name="Barry K.W."/>
            <person name="Cichocki N."/>
            <person name="Veneault-Fourrey C."/>
            <person name="LaButti K."/>
            <person name="Lindquist E.A."/>
            <person name="Lipzen A."/>
            <person name="Lundell T."/>
            <person name="Morin E."/>
            <person name="Murat C."/>
            <person name="Riley R."/>
            <person name="Ohm R."/>
            <person name="Sun H."/>
            <person name="Tunlid A."/>
            <person name="Henrissat B."/>
            <person name="Grigoriev I.V."/>
            <person name="Hibbett D.S."/>
            <person name="Martin F."/>
        </authorList>
    </citation>
    <scope>NUCLEOTIDE SEQUENCE [LARGE SCALE GENOMIC DNA]</scope>
    <source>
        <strain evidence="3">F 1598</strain>
    </source>
</reference>
<evidence type="ECO:0000256" key="1">
    <source>
        <dbReference type="SAM" id="MobiDB-lite"/>
    </source>
</evidence>
<feature type="region of interest" description="Disordered" evidence="1">
    <location>
        <begin position="233"/>
        <end position="262"/>
    </location>
</feature>
<dbReference type="EMBL" id="KN832980">
    <property type="protein sequence ID" value="KIM87212.1"/>
    <property type="molecule type" value="Genomic_DNA"/>
</dbReference>